<reference evidence="1" key="1">
    <citation type="submission" date="2020-11" db="EMBL/GenBank/DDBJ databases">
        <title>Whole-genome analyses of Nonomuraea sp. K274.</title>
        <authorList>
            <person name="Veyisoglu A."/>
        </authorList>
    </citation>
    <scope>NUCLEOTIDE SEQUENCE</scope>
    <source>
        <strain evidence="1">K274</strain>
    </source>
</reference>
<name>A0A931EZB4_9ACTN</name>
<dbReference type="EMBL" id="JADOGI010000043">
    <property type="protein sequence ID" value="MBF8187357.1"/>
    <property type="molecule type" value="Genomic_DNA"/>
</dbReference>
<gene>
    <name evidence="1" type="ORF">ITP53_16775</name>
</gene>
<evidence type="ECO:0000313" key="2">
    <source>
        <dbReference type="Proteomes" id="UP000605361"/>
    </source>
</evidence>
<dbReference type="Proteomes" id="UP000605361">
    <property type="component" value="Unassembled WGS sequence"/>
</dbReference>
<proteinExistence type="predicted"/>
<evidence type="ECO:0000313" key="1">
    <source>
        <dbReference type="EMBL" id="MBF8187357.1"/>
    </source>
</evidence>
<dbReference type="RefSeq" id="WP_195896320.1">
    <property type="nucleotide sequence ID" value="NZ_JADOGI010000043.1"/>
</dbReference>
<dbReference type="AlphaFoldDB" id="A0A931EZB4"/>
<sequence length="109" mass="11897">MLIDWIRTRSTLIGELVEAREQAAAEASKTAAIASEADRFLDLLRKEQAAHAATQHALEALEAEGLGDVFDPAAARTPAQELSAMRAHVTALEQRVHLLQRANMAADRR</sequence>
<accession>A0A931EZB4</accession>
<organism evidence="1 2">
    <name type="scientific">Nonomuraea cypriaca</name>
    <dbReference type="NCBI Taxonomy" id="1187855"/>
    <lineage>
        <taxon>Bacteria</taxon>
        <taxon>Bacillati</taxon>
        <taxon>Actinomycetota</taxon>
        <taxon>Actinomycetes</taxon>
        <taxon>Streptosporangiales</taxon>
        <taxon>Streptosporangiaceae</taxon>
        <taxon>Nonomuraea</taxon>
    </lineage>
</organism>
<keyword evidence="2" id="KW-1185">Reference proteome</keyword>
<comment type="caution">
    <text evidence="1">The sequence shown here is derived from an EMBL/GenBank/DDBJ whole genome shotgun (WGS) entry which is preliminary data.</text>
</comment>
<protein>
    <submittedName>
        <fullName evidence="1">Uncharacterized protein</fullName>
    </submittedName>
</protein>